<dbReference type="PATRIC" id="fig|1095743.3.peg.1029"/>
<sequence>MKAVILKLLIIKIIIRRNMMRMFNPLHPAEVLKEDILPELGLTVTEAAKQLGVNRVTLSRLLNGKMGISADMALRLHQWLGENSPSAESWLYQQANYDLWKASQSAHFNIIPICA</sequence>
<proteinExistence type="predicted"/>
<evidence type="ECO:0000313" key="4">
    <source>
        <dbReference type="Proteomes" id="UP000003345"/>
    </source>
</evidence>
<dbReference type="GO" id="GO:0003677">
    <property type="term" value="F:DNA binding"/>
    <property type="evidence" value="ECO:0007669"/>
    <property type="project" value="UniProtKB-KW"/>
</dbReference>
<dbReference type="Proteomes" id="UP000003345">
    <property type="component" value="Unassembled WGS sequence"/>
</dbReference>
<dbReference type="SUPFAM" id="SSF47413">
    <property type="entry name" value="lambda repressor-like DNA-binding domains"/>
    <property type="match status" value="1"/>
</dbReference>
<dbReference type="InterPro" id="IPR001387">
    <property type="entry name" value="Cro/C1-type_HTH"/>
</dbReference>
<dbReference type="Gene3D" id="1.10.260.40">
    <property type="entry name" value="lambda repressor-like DNA-binding domains"/>
    <property type="match status" value="1"/>
</dbReference>
<dbReference type="AlphaFoldDB" id="I2NJ64"/>
<dbReference type="PANTHER" id="PTHR36924">
    <property type="entry name" value="ANTITOXIN HIGA-1"/>
    <property type="match status" value="1"/>
</dbReference>
<dbReference type="PROSITE" id="PS50943">
    <property type="entry name" value="HTH_CROC1"/>
    <property type="match status" value="1"/>
</dbReference>
<dbReference type="PANTHER" id="PTHR36924:SF1">
    <property type="entry name" value="ANTITOXIN HIGA-1"/>
    <property type="match status" value="1"/>
</dbReference>
<evidence type="ECO:0000259" key="2">
    <source>
        <dbReference type="PROSITE" id="PS50943"/>
    </source>
</evidence>
<dbReference type="Pfam" id="PF01381">
    <property type="entry name" value="HTH_3"/>
    <property type="match status" value="1"/>
</dbReference>
<protein>
    <submittedName>
        <fullName evidence="3">Addiction module antidote protein HigA</fullName>
    </submittedName>
</protein>
<reference evidence="3 4" key="1">
    <citation type="submission" date="2012-04" db="EMBL/GenBank/DDBJ databases">
        <authorList>
            <person name="Harkins D.M."/>
            <person name="Madupu R."/>
            <person name="Durkin A.S."/>
            <person name="Torralba M."/>
            <person name="Methe B."/>
            <person name="Sutton G.G."/>
            <person name="Nelson K.E."/>
        </authorList>
    </citation>
    <scope>NUCLEOTIDE SEQUENCE [LARGE SCALE GENOMIC DNA]</scope>
    <source>
        <strain evidence="3 4">HK411</strain>
    </source>
</reference>
<accession>I2NJ64</accession>
<dbReference type="InterPro" id="IPR010982">
    <property type="entry name" value="Lambda_DNA-bd_dom_sf"/>
</dbReference>
<dbReference type="NCBIfam" id="TIGR02607">
    <property type="entry name" value="antidote_HigA"/>
    <property type="match status" value="1"/>
</dbReference>
<organism evidence="3 4">
    <name type="scientific">Haemophilus paraphrohaemolyticus HK411</name>
    <dbReference type="NCBI Taxonomy" id="1095743"/>
    <lineage>
        <taxon>Bacteria</taxon>
        <taxon>Pseudomonadati</taxon>
        <taxon>Pseudomonadota</taxon>
        <taxon>Gammaproteobacteria</taxon>
        <taxon>Pasteurellales</taxon>
        <taxon>Pasteurellaceae</taxon>
        <taxon>Haemophilus</taxon>
    </lineage>
</organism>
<evidence type="ECO:0000256" key="1">
    <source>
        <dbReference type="ARBA" id="ARBA00023125"/>
    </source>
</evidence>
<gene>
    <name evidence="3" type="primary">higA_1</name>
    <name evidence="3" type="ORF">HMPREF1054_0182</name>
</gene>
<comment type="caution">
    <text evidence="3">The sequence shown here is derived from an EMBL/GenBank/DDBJ whole genome shotgun (WGS) entry which is preliminary data.</text>
</comment>
<name>I2NJ64_9PAST</name>
<evidence type="ECO:0000313" key="3">
    <source>
        <dbReference type="EMBL" id="EIG25875.1"/>
    </source>
</evidence>
<keyword evidence="1" id="KW-0238">DNA-binding</keyword>
<dbReference type="CDD" id="cd00093">
    <property type="entry name" value="HTH_XRE"/>
    <property type="match status" value="1"/>
</dbReference>
<dbReference type="InterPro" id="IPR013430">
    <property type="entry name" value="Toxin_antidote_HigA"/>
</dbReference>
<dbReference type="EMBL" id="AJMU01000049">
    <property type="protein sequence ID" value="EIG25875.1"/>
    <property type="molecule type" value="Genomic_DNA"/>
</dbReference>
<feature type="domain" description="HTH cro/C1-type" evidence="2">
    <location>
        <begin position="39"/>
        <end position="76"/>
    </location>
</feature>
<dbReference type="eggNOG" id="COG3093">
    <property type="taxonomic scope" value="Bacteria"/>
</dbReference>